<sequence>MSEREHLDETTHVVGLMDRAAAHTPPLHVGHDEVVARGRRIRSGRRRTAAGVGALALAGTLWLGMETLPFGGEAPPVPASVGWSDGSIDTELFDNGPNPEHEPDRAQWTGRLRTVEGGQHPELLLAKDGGEPETIVGEDGPGESEVFRADGITVLVWVEPEDGLAQDVLWADGVEYGTGGVVKVPGGRIRYATAEHVPGAEADVVELYLIDEQGARAASGAPVETVLLETDDMSWVVGIDRERQVWVGADASEQAMWGTPMPLTDGAASGGGAGAVPSHVLGLLPEGASDVTVSPEGARSDVATVAGQQVILATADEGAPLPTIRFTLDGEQHELSSFVDTWRREVVLAGTTLGYQAMPDGLELRAGAAALRLEPAELADATATVAPIDDLAVVVVAGWIPTDAQTPVQVAVDGRGDEPTWVEVEEDAVQVRELFDGRPVTLLALDALADGEQVVGIGEGPAGGAVTELDLDLDQIQVASFED</sequence>
<accession>A0A1B1NBI3</accession>
<dbReference type="STRING" id="1758689.SGUI_1358"/>
<proteinExistence type="predicted"/>
<gene>
    <name evidence="1" type="ORF">SGUI_1358</name>
</gene>
<dbReference type="KEGG" id="serj:SGUI_1358"/>
<dbReference type="OrthoDB" id="4852282at2"/>
<dbReference type="AlphaFoldDB" id="A0A1B1NBI3"/>
<dbReference type="EMBL" id="CP014989">
    <property type="protein sequence ID" value="ANS78754.1"/>
    <property type="molecule type" value="Genomic_DNA"/>
</dbReference>
<reference evidence="1 2" key="1">
    <citation type="submission" date="2016-03" db="EMBL/GenBank/DDBJ databases">
        <title>Shallow-sea hydrothermal system.</title>
        <authorList>
            <person name="Tang K."/>
        </authorList>
    </citation>
    <scope>NUCLEOTIDE SEQUENCE [LARGE SCALE GENOMIC DNA]</scope>
    <source>
        <strain evidence="1 2">JLT9</strain>
    </source>
</reference>
<evidence type="ECO:0000313" key="2">
    <source>
        <dbReference type="Proteomes" id="UP000092482"/>
    </source>
</evidence>
<protein>
    <submittedName>
        <fullName evidence="1">Uncharacterized protein</fullName>
    </submittedName>
</protein>
<keyword evidence="2" id="KW-1185">Reference proteome</keyword>
<dbReference type="Proteomes" id="UP000092482">
    <property type="component" value="Chromosome"/>
</dbReference>
<evidence type="ECO:0000313" key="1">
    <source>
        <dbReference type="EMBL" id="ANS78754.1"/>
    </source>
</evidence>
<dbReference type="RefSeq" id="WP_066637990.1">
    <property type="nucleotide sequence ID" value="NZ_CP014989.1"/>
</dbReference>
<organism evidence="1 2">
    <name type="scientific">Serinicoccus hydrothermalis</name>
    <dbReference type="NCBI Taxonomy" id="1758689"/>
    <lineage>
        <taxon>Bacteria</taxon>
        <taxon>Bacillati</taxon>
        <taxon>Actinomycetota</taxon>
        <taxon>Actinomycetes</taxon>
        <taxon>Micrococcales</taxon>
        <taxon>Ornithinimicrobiaceae</taxon>
        <taxon>Serinicoccus</taxon>
    </lineage>
</organism>
<name>A0A1B1NBI3_9MICO</name>